<comment type="caution">
    <text evidence="1">The sequence shown here is derived from an EMBL/GenBank/DDBJ whole genome shotgun (WGS) entry which is preliminary data.</text>
</comment>
<evidence type="ECO:0008006" key="3">
    <source>
        <dbReference type="Google" id="ProtNLM"/>
    </source>
</evidence>
<organism evidence="1 2">
    <name type="scientific">Evansella tamaricis</name>
    <dbReference type="NCBI Taxonomy" id="2069301"/>
    <lineage>
        <taxon>Bacteria</taxon>
        <taxon>Bacillati</taxon>
        <taxon>Bacillota</taxon>
        <taxon>Bacilli</taxon>
        <taxon>Bacillales</taxon>
        <taxon>Bacillaceae</taxon>
        <taxon>Evansella</taxon>
    </lineage>
</organism>
<reference evidence="1 2" key="1">
    <citation type="submission" date="2021-06" db="EMBL/GenBank/DDBJ databases">
        <title>Bacillus sp. RD4P76, an endophyte from a halophyte.</title>
        <authorList>
            <person name="Sun J.-Q."/>
        </authorList>
    </citation>
    <scope>NUCLEOTIDE SEQUENCE [LARGE SCALE GENOMIC DNA]</scope>
    <source>
        <strain evidence="1 2">CGMCC 1.15917</strain>
    </source>
</reference>
<proteinExistence type="predicted"/>
<accession>A0ABS6JM95</accession>
<sequence length="103" mass="12161">MSFTYDDRLGISVPVLETEWENLHYDTQAAILEQWESIRGNIPDRIRELEQSINQLQHQLNNEEHFEKSCELNSMISELASTINDLWIWYRTGEEVGVKKIHS</sequence>
<evidence type="ECO:0000313" key="2">
    <source>
        <dbReference type="Proteomes" id="UP000784880"/>
    </source>
</evidence>
<dbReference type="EMBL" id="JAHQCS010000183">
    <property type="protein sequence ID" value="MBU9714648.1"/>
    <property type="molecule type" value="Genomic_DNA"/>
</dbReference>
<dbReference type="RefSeq" id="WP_217069392.1">
    <property type="nucleotide sequence ID" value="NZ_JAHQCS010000183.1"/>
</dbReference>
<dbReference type="Proteomes" id="UP000784880">
    <property type="component" value="Unassembled WGS sequence"/>
</dbReference>
<gene>
    <name evidence="1" type="ORF">KS419_23160</name>
</gene>
<name>A0ABS6JM95_9BACI</name>
<protein>
    <recommendedName>
        <fullName evidence="3">Radical SAM protein</fullName>
    </recommendedName>
</protein>
<keyword evidence="2" id="KW-1185">Reference proteome</keyword>
<evidence type="ECO:0000313" key="1">
    <source>
        <dbReference type="EMBL" id="MBU9714648.1"/>
    </source>
</evidence>